<dbReference type="InterPro" id="IPR035897">
    <property type="entry name" value="Toll_tir_struct_dom_sf"/>
</dbReference>
<dbReference type="SUPFAM" id="SSF52200">
    <property type="entry name" value="Toll/Interleukin receptor TIR domain"/>
    <property type="match status" value="1"/>
</dbReference>
<accession>A0AAD4WA69</accession>
<feature type="domain" description="TIR" evidence="1">
    <location>
        <begin position="17"/>
        <end position="207"/>
    </location>
</feature>
<comment type="caution">
    <text evidence="2">The sequence shown here is derived from an EMBL/GenBank/DDBJ whole genome shotgun (WGS) entry which is preliminary data.</text>
</comment>
<evidence type="ECO:0000313" key="3">
    <source>
        <dbReference type="Proteomes" id="UP001054821"/>
    </source>
</evidence>
<evidence type="ECO:0000259" key="1">
    <source>
        <dbReference type="PROSITE" id="PS50104"/>
    </source>
</evidence>
<dbReference type="Pfam" id="PF01582">
    <property type="entry name" value="TIR"/>
    <property type="match status" value="1"/>
</dbReference>
<protein>
    <recommendedName>
        <fullName evidence="1">TIR domain-containing protein</fullName>
    </recommendedName>
</protein>
<dbReference type="Proteomes" id="UP001054821">
    <property type="component" value="Chromosome 3"/>
</dbReference>
<dbReference type="InterPro" id="IPR000157">
    <property type="entry name" value="TIR_dom"/>
</dbReference>
<gene>
    <name evidence="2" type="ORF">L3X38_018965</name>
</gene>
<proteinExistence type="predicted"/>
<dbReference type="GO" id="GO:0006952">
    <property type="term" value="P:defense response"/>
    <property type="evidence" value="ECO:0007669"/>
    <property type="project" value="InterPro"/>
</dbReference>
<dbReference type="PROSITE" id="PS50104">
    <property type="entry name" value="TIR"/>
    <property type="match status" value="1"/>
</dbReference>
<dbReference type="GO" id="GO:0007165">
    <property type="term" value="P:signal transduction"/>
    <property type="evidence" value="ECO:0007669"/>
    <property type="project" value="InterPro"/>
</dbReference>
<dbReference type="EMBL" id="JAJFAZ020000003">
    <property type="protein sequence ID" value="KAI5339693.1"/>
    <property type="molecule type" value="Genomic_DNA"/>
</dbReference>
<dbReference type="PANTHER" id="PTHR11017">
    <property type="entry name" value="LEUCINE-RICH REPEAT-CONTAINING PROTEIN"/>
    <property type="match status" value="1"/>
</dbReference>
<dbReference type="SMART" id="SM00255">
    <property type="entry name" value="TIR"/>
    <property type="match status" value="1"/>
</dbReference>
<dbReference type="PANTHER" id="PTHR11017:SF527">
    <property type="entry name" value="TMV RESISTANCE PROTEIN N-LIKE"/>
    <property type="match status" value="1"/>
</dbReference>
<name>A0AAD4WA69_PRUDU</name>
<dbReference type="AlphaFoldDB" id="A0AAD4WA69"/>
<organism evidence="2 3">
    <name type="scientific">Prunus dulcis</name>
    <name type="common">Almond</name>
    <name type="synonym">Amygdalus dulcis</name>
    <dbReference type="NCBI Taxonomy" id="3755"/>
    <lineage>
        <taxon>Eukaryota</taxon>
        <taxon>Viridiplantae</taxon>
        <taxon>Streptophyta</taxon>
        <taxon>Embryophyta</taxon>
        <taxon>Tracheophyta</taxon>
        <taxon>Spermatophyta</taxon>
        <taxon>Magnoliopsida</taxon>
        <taxon>eudicotyledons</taxon>
        <taxon>Gunneridae</taxon>
        <taxon>Pentapetalae</taxon>
        <taxon>rosids</taxon>
        <taxon>fabids</taxon>
        <taxon>Rosales</taxon>
        <taxon>Rosaceae</taxon>
        <taxon>Amygdaloideae</taxon>
        <taxon>Amygdaleae</taxon>
        <taxon>Prunus</taxon>
    </lineage>
</organism>
<dbReference type="Gene3D" id="3.40.50.10140">
    <property type="entry name" value="Toll/interleukin-1 receptor homology (TIR) domain"/>
    <property type="match status" value="1"/>
</dbReference>
<dbReference type="InterPro" id="IPR044974">
    <property type="entry name" value="Disease_R_plants"/>
</dbReference>
<evidence type="ECO:0000313" key="2">
    <source>
        <dbReference type="EMBL" id="KAI5339693.1"/>
    </source>
</evidence>
<reference evidence="2 3" key="1">
    <citation type="journal article" date="2022" name="G3 (Bethesda)">
        <title>Whole-genome sequence and methylome profiling of the almond [Prunus dulcis (Mill.) D.A. Webb] cultivar 'Nonpareil'.</title>
        <authorList>
            <person name="D'Amico-Willman K.M."/>
            <person name="Ouma W.Z."/>
            <person name="Meulia T."/>
            <person name="Sideli G.M."/>
            <person name="Gradziel T.M."/>
            <person name="Fresnedo-Ramirez J."/>
        </authorList>
    </citation>
    <scope>NUCLEOTIDE SEQUENCE [LARGE SCALE GENOMIC DNA]</scope>
    <source>
        <strain evidence="2">Clone GOH B32 T37-40</strain>
    </source>
</reference>
<sequence>MSTGRTCTSFPTSTPQWKYVVFPSFQGDHTRKHFTASRTSSLNGNMMSFGVLEVVTSQSVSELPVHLPPLPIDDPELLKGKPISPELFSAIEESRFALIVLSENYASLTWCLDELLQILELMEARETVLPIFYNVDPSDVRKQTGSFTQAFIKHEKKFKDDKKKVQRWRYGLTKVANFSGWDSKDWSESKLVKDIVELVWKRLRPTLLSLVDDFVGIDSRLKPIINSCLDARVDDVCFIGKGLMCVLLLEANCLPLLVF</sequence>
<keyword evidence="3" id="KW-1185">Reference proteome</keyword>